<name>A0A6L3VVU5_9ACTN</name>
<evidence type="ECO:0000313" key="4">
    <source>
        <dbReference type="Proteomes" id="UP000483004"/>
    </source>
</evidence>
<dbReference type="InterPro" id="IPR044855">
    <property type="entry name" value="CoA-Trfase_III_dom3_sf"/>
</dbReference>
<feature type="region of interest" description="Disordered" evidence="2">
    <location>
        <begin position="395"/>
        <end position="416"/>
    </location>
</feature>
<dbReference type="AlphaFoldDB" id="A0A6L3VVU5"/>
<evidence type="ECO:0000256" key="1">
    <source>
        <dbReference type="ARBA" id="ARBA00022679"/>
    </source>
</evidence>
<dbReference type="Pfam" id="PF02515">
    <property type="entry name" value="CoA_transf_3"/>
    <property type="match status" value="1"/>
</dbReference>
<comment type="caution">
    <text evidence="3">The sequence shown here is derived from an EMBL/GenBank/DDBJ whole genome shotgun (WGS) entry which is preliminary data.</text>
</comment>
<dbReference type="Gene3D" id="3.30.1540.10">
    <property type="entry name" value="formyl-coa transferase, domain 3"/>
    <property type="match status" value="1"/>
</dbReference>
<dbReference type="Gene3D" id="3.40.50.10540">
    <property type="entry name" value="Crotonobetainyl-coa:carnitine coa-transferase, domain 1"/>
    <property type="match status" value="1"/>
</dbReference>
<dbReference type="PANTHER" id="PTHR48207">
    <property type="entry name" value="SUCCINATE--HYDROXYMETHYLGLUTARATE COA-TRANSFERASE"/>
    <property type="match status" value="1"/>
</dbReference>
<evidence type="ECO:0000313" key="3">
    <source>
        <dbReference type="EMBL" id="KAB2383458.1"/>
    </source>
</evidence>
<sequence>MPDRPATQPPPPAPPLAGTVVVSFEQAVSAPYCTRMLADLGAEVVKVEHPRTGDLTRWFDDAAGGMATYFVWLNRNKRSLALDCKRPEARPVLDRLLERADVVVQNLAPGSARRLGLDAATLAERYPSMVAVDISGYGTGGPLDHRRAYDLLVQAESGSCAATGQADAPAKPGIPIADIGTAMQAAAGIMAALLARARTGAGAALQVSMFDTAADFLGFALLYARYTGEERAPIGMSSPIVAPYNAYPTKDGRTVVLGTTNDAEWQRLARDLIGRPDLADDPSLATTPQRCAQRGRLDEAVGAWASTLDLAEICARADAAGIGNAEFNRVTEVVDHPQLTARGRWREVGSPVGPLASLLPPVISPAWTTPLEDVPALGEHTAAILTDLGFTPEAQDELRRAGAVPPRPAHDQSGES</sequence>
<dbReference type="SUPFAM" id="SSF89796">
    <property type="entry name" value="CoA-transferase family III (CaiB/BaiF)"/>
    <property type="match status" value="1"/>
</dbReference>
<reference evidence="3 4" key="1">
    <citation type="submission" date="2019-09" db="EMBL/GenBank/DDBJ databases">
        <title>Actinomadura physcomitrii sp. nov., a novel actinomycete isolated from moss [Physcomitrium sphaericum (Ludw) Fuernr].</title>
        <authorList>
            <person name="Liu C."/>
            <person name="Zhuang X."/>
        </authorList>
    </citation>
    <scope>NUCLEOTIDE SEQUENCE [LARGE SCALE GENOMIC DNA]</scope>
    <source>
        <strain evidence="3 4">CYP1-1B</strain>
    </source>
</reference>
<gene>
    <name evidence="3" type="ORF">F9B16_12450</name>
</gene>
<proteinExistence type="predicted"/>
<dbReference type="InterPro" id="IPR050483">
    <property type="entry name" value="CoA-transferase_III_domain"/>
</dbReference>
<protein>
    <submittedName>
        <fullName evidence="3">CoA transferase</fullName>
    </submittedName>
</protein>
<dbReference type="RefSeq" id="WP_151540187.1">
    <property type="nucleotide sequence ID" value="NZ_WBMR01000026.1"/>
</dbReference>
<dbReference type="EMBL" id="WBMR01000026">
    <property type="protein sequence ID" value="KAB2383458.1"/>
    <property type="molecule type" value="Genomic_DNA"/>
</dbReference>
<dbReference type="PANTHER" id="PTHR48207:SF3">
    <property type="entry name" value="SUCCINATE--HYDROXYMETHYLGLUTARATE COA-TRANSFERASE"/>
    <property type="match status" value="1"/>
</dbReference>
<dbReference type="InterPro" id="IPR003673">
    <property type="entry name" value="CoA-Trfase_fam_III"/>
</dbReference>
<dbReference type="GO" id="GO:0008410">
    <property type="term" value="F:CoA-transferase activity"/>
    <property type="evidence" value="ECO:0007669"/>
    <property type="project" value="TreeGrafter"/>
</dbReference>
<dbReference type="OrthoDB" id="4251672at2"/>
<dbReference type="InterPro" id="IPR023606">
    <property type="entry name" value="CoA-Trfase_III_dom_1_sf"/>
</dbReference>
<organism evidence="3 4">
    <name type="scientific">Actinomadura montaniterrae</name>
    <dbReference type="NCBI Taxonomy" id="1803903"/>
    <lineage>
        <taxon>Bacteria</taxon>
        <taxon>Bacillati</taxon>
        <taxon>Actinomycetota</taxon>
        <taxon>Actinomycetes</taxon>
        <taxon>Streptosporangiales</taxon>
        <taxon>Thermomonosporaceae</taxon>
        <taxon>Actinomadura</taxon>
    </lineage>
</organism>
<evidence type="ECO:0000256" key="2">
    <source>
        <dbReference type="SAM" id="MobiDB-lite"/>
    </source>
</evidence>
<keyword evidence="4" id="KW-1185">Reference proteome</keyword>
<keyword evidence="1 3" id="KW-0808">Transferase</keyword>
<dbReference type="Proteomes" id="UP000483004">
    <property type="component" value="Unassembled WGS sequence"/>
</dbReference>
<accession>A0A6L3VVU5</accession>